<evidence type="ECO:0000313" key="1">
    <source>
        <dbReference type="EMBL" id="GAJ03833.1"/>
    </source>
</evidence>
<organism evidence="1">
    <name type="scientific">marine sediment metagenome</name>
    <dbReference type="NCBI Taxonomy" id="412755"/>
    <lineage>
        <taxon>unclassified sequences</taxon>
        <taxon>metagenomes</taxon>
        <taxon>ecological metagenomes</taxon>
    </lineage>
</organism>
<dbReference type="AlphaFoldDB" id="X1TEU1"/>
<protein>
    <recommendedName>
        <fullName evidence="2">Protein kinase domain-containing protein</fullName>
    </recommendedName>
</protein>
<reference evidence="1" key="1">
    <citation type="journal article" date="2014" name="Front. Microbiol.">
        <title>High frequency of phylogenetically diverse reductive dehalogenase-homologous genes in deep subseafloor sedimentary metagenomes.</title>
        <authorList>
            <person name="Kawai M."/>
            <person name="Futagami T."/>
            <person name="Toyoda A."/>
            <person name="Takaki Y."/>
            <person name="Nishi S."/>
            <person name="Hori S."/>
            <person name="Arai W."/>
            <person name="Tsubouchi T."/>
            <person name="Morono Y."/>
            <person name="Uchiyama I."/>
            <person name="Ito T."/>
            <person name="Fujiyama A."/>
            <person name="Inagaki F."/>
            <person name="Takami H."/>
        </authorList>
    </citation>
    <scope>NUCLEOTIDE SEQUENCE</scope>
    <source>
        <strain evidence="1">Expedition CK06-06</strain>
    </source>
</reference>
<gene>
    <name evidence="1" type="ORF">S12H4_53624</name>
</gene>
<proteinExistence type="predicted"/>
<accession>X1TEU1</accession>
<name>X1TEU1_9ZZZZ</name>
<dbReference type="EMBL" id="BARW01034167">
    <property type="protein sequence ID" value="GAJ03833.1"/>
    <property type="molecule type" value="Genomic_DNA"/>
</dbReference>
<sequence length="99" mass="11644">MANKKINQKCSYLRTKIEKSKKILDVDQDSMWYVSQFYENGTLADNRDIFKGDFVKSLKAIRPLVEAVATLHKKSYVHRAESNTFWSGWYGLFKEMENN</sequence>
<evidence type="ECO:0008006" key="2">
    <source>
        <dbReference type="Google" id="ProtNLM"/>
    </source>
</evidence>
<comment type="caution">
    <text evidence="1">The sequence shown here is derived from an EMBL/GenBank/DDBJ whole genome shotgun (WGS) entry which is preliminary data.</text>
</comment>